<reference evidence="2" key="1">
    <citation type="journal article" date="2019" name="Int. J. Syst. Evol. Microbiol.">
        <title>The Global Catalogue of Microorganisms (GCM) 10K type strain sequencing project: providing services to taxonomists for standard genome sequencing and annotation.</title>
        <authorList>
            <consortium name="The Broad Institute Genomics Platform"/>
            <consortium name="The Broad Institute Genome Sequencing Center for Infectious Disease"/>
            <person name="Wu L."/>
            <person name="Ma J."/>
        </authorList>
    </citation>
    <scope>NUCLEOTIDE SEQUENCE [LARGE SCALE GENOMIC DNA]</scope>
    <source>
        <strain evidence="2">CCUG 55585</strain>
    </source>
</reference>
<dbReference type="EMBL" id="JBHTIF010000001">
    <property type="protein sequence ID" value="MFD0723979.1"/>
    <property type="molecule type" value="Genomic_DNA"/>
</dbReference>
<dbReference type="PANTHER" id="PTHR32175:SF26">
    <property type="entry name" value="PROTEIN, PUTATIVE, EXPRESSED-RELATED"/>
    <property type="match status" value="1"/>
</dbReference>
<dbReference type="PANTHER" id="PTHR32175">
    <property type="entry name" value="PROTEIN, PUTATIVE, EXPRESSED-RELATED"/>
    <property type="match status" value="1"/>
</dbReference>
<protein>
    <recommendedName>
        <fullName evidence="3">Sulphotransferase Stf0 domain-containing protein</fullName>
    </recommendedName>
</protein>
<sequence>MTERLPAAPRRFVILAARRSGSNLLCSLLGSHPEVRCHHELFNPNGIFTVLDEREETTTADALAARDRDPIGFLDRIWSDARGARAIGFKMTPEQAPEVLAHVLADAGIAKIVLRRQNALRRLVSERIAGITGRWEAYDDASPLARPRVHVEADELAEHAARVDAFHAGIDAALLRSGQAALSLRYECLFDADEQARLLAFLDLPPHPLRTRSIHQNPEPLDELIDNARALRRALAGTPLAHVFD</sequence>
<dbReference type="Gene3D" id="3.40.50.300">
    <property type="entry name" value="P-loop containing nucleotide triphosphate hydrolases"/>
    <property type="match status" value="1"/>
</dbReference>
<dbReference type="RefSeq" id="WP_386821633.1">
    <property type="nucleotide sequence ID" value="NZ_JBHTIF010000001.1"/>
</dbReference>
<dbReference type="Proteomes" id="UP001597110">
    <property type="component" value="Unassembled WGS sequence"/>
</dbReference>
<accession>A0ABW2YC50</accession>
<dbReference type="SUPFAM" id="SSF52540">
    <property type="entry name" value="P-loop containing nucleoside triphosphate hydrolases"/>
    <property type="match status" value="1"/>
</dbReference>
<proteinExistence type="predicted"/>
<name>A0ABW2YC50_9GAMM</name>
<gene>
    <name evidence="1" type="ORF">ACFQ0E_00040</name>
</gene>
<dbReference type="InterPro" id="IPR027417">
    <property type="entry name" value="P-loop_NTPase"/>
</dbReference>
<evidence type="ECO:0000313" key="2">
    <source>
        <dbReference type="Proteomes" id="UP001597110"/>
    </source>
</evidence>
<keyword evidence="2" id="KW-1185">Reference proteome</keyword>
<organism evidence="1 2">
    <name type="scientific">Lysobacter brunescens</name>
    <dbReference type="NCBI Taxonomy" id="262323"/>
    <lineage>
        <taxon>Bacteria</taxon>
        <taxon>Pseudomonadati</taxon>
        <taxon>Pseudomonadota</taxon>
        <taxon>Gammaproteobacteria</taxon>
        <taxon>Lysobacterales</taxon>
        <taxon>Lysobacteraceae</taxon>
        <taxon>Lysobacter</taxon>
    </lineage>
</organism>
<comment type="caution">
    <text evidence="1">The sequence shown here is derived from an EMBL/GenBank/DDBJ whole genome shotgun (WGS) entry which is preliminary data.</text>
</comment>
<evidence type="ECO:0008006" key="3">
    <source>
        <dbReference type="Google" id="ProtNLM"/>
    </source>
</evidence>
<dbReference type="InterPro" id="IPR052796">
    <property type="entry name" value="Nod_factor_sulfotransferase"/>
</dbReference>
<evidence type="ECO:0000313" key="1">
    <source>
        <dbReference type="EMBL" id="MFD0723979.1"/>
    </source>
</evidence>